<evidence type="ECO:0000313" key="1">
    <source>
        <dbReference type="EMBL" id="ART64453.1"/>
    </source>
</evidence>
<sequence length="348" mass="40309">MIGIEEYDEALKEINLFIEREIPDTLQPKEIIRNGNIKTPGISDLDIIFVFDNEFCLGDEFLSRYSKFTSNHQHGKTLFVHDPMLLNESLLQEIGYFTLNPEKDFLFIRQKEKKKQMHKGYPNRHQSLLISAEFMQFRIIQLIGQILSKNISLQGVLLRGHSFSHSLKLAVNGGVKTNSEEYPAFKEVEDIREKQKPFPVKQAEISNLHEGVIKDFYTLYRKICSEITKEVSHYNPQKNSYSYDYGLTIENCLSQNKNNISINKSIDGVEISGLGWIGMMLEDFYFRGNGSILMESKLNKELNLRRKFHYRLLNWNKQAFGNPLSGLHPFPGIMGSKLKDNFLNLNTN</sequence>
<dbReference type="KEGG" id="kma:B9H00_16450"/>
<gene>
    <name evidence="1" type="ORF">B9H00_16450</name>
</gene>
<protein>
    <submittedName>
        <fullName evidence="1">Uncharacterized protein</fullName>
    </submittedName>
</protein>
<dbReference type="OrthoDB" id="9816584at2"/>
<reference evidence="1 2" key="1">
    <citation type="submission" date="2017-05" db="EMBL/GenBank/DDBJ databases">
        <authorList>
            <person name="Song R."/>
            <person name="Chenine A.L."/>
            <person name="Ruprecht R.M."/>
        </authorList>
    </citation>
    <scope>NUCLEOTIDE SEQUENCE [LARGE SCALE GENOMIC DNA]</scope>
    <source>
        <strain evidence="1">SW32</strain>
    </source>
</reference>
<accession>A0A240UTP8</accession>
<dbReference type="Proteomes" id="UP000194457">
    <property type="component" value="Chromosome"/>
</dbReference>
<evidence type="ECO:0000313" key="2">
    <source>
        <dbReference type="Proteomes" id="UP000194457"/>
    </source>
</evidence>
<name>A0A240UTP8_9GAMM</name>
<organism evidence="1 2">
    <name type="scientific">Kushneria marisflavi</name>
    <dbReference type="NCBI Taxonomy" id="157779"/>
    <lineage>
        <taxon>Bacteria</taxon>
        <taxon>Pseudomonadati</taxon>
        <taxon>Pseudomonadota</taxon>
        <taxon>Gammaproteobacteria</taxon>
        <taxon>Oceanospirillales</taxon>
        <taxon>Halomonadaceae</taxon>
        <taxon>Kushneria</taxon>
    </lineage>
</organism>
<dbReference type="AlphaFoldDB" id="A0A240UTP8"/>
<proteinExistence type="predicted"/>
<keyword evidence="2" id="KW-1185">Reference proteome</keyword>
<dbReference type="RefSeq" id="WP_086901571.1">
    <property type="nucleotide sequence ID" value="NZ_CP021358.1"/>
</dbReference>
<dbReference type="EMBL" id="CP021358">
    <property type="protein sequence ID" value="ART64453.1"/>
    <property type="molecule type" value="Genomic_DNA"/>
</dbReference>